<dbReference type="PROSITE" id="PS50111">
    <property type="entry name" value="CHEMOTAXIS_TRANSDUC_2"/>
    <property type="match status" value="1"/>
</dbReference>
<proteinExistence type="inferred from homology"/>
<dbReference type="PANTHER" id="PTHR32089">
    <property type="entry name" value="METHYL-ACCEPTING CHEMOTAXIS PROTEIN MCPB"/>
    <property type="match status" value="1"/>
</dbReference>
<feature type="domain" description="HAMP" evidence="7">
    <location>
        <begin position="319"/>
        <end position="377"/>
    </location>
</feature>
<evidence type="ECO:0000256" key="3">
    <source>
        <dbReference type="PROSITE-ProRule" id="PRU00284"/>
    </source>
</evidence>
<dbReference type="KEGG" id="nth:Nther_2182"/>
<dbReference type="Pfam" id="PF00015">
    <property type="entry name" value="MCPsignal"/>
    <property type="match status" value="1"/>
</dbReference>
<name>B2A7X6_NATTJ</name>
<dbReference type="HOGENOM" id="CLU_000445_107_19_9"/>
<feature type="region of interest" description="Disordered" evidence="4">
    <location>
        <begin position="635"/>
        <end position="658"/>
    </location>
</feature>
<evidence type="ECO:0000259" key="6">
    <source>
        <dbReference type="PROSITE" id="PS50111"/>
    </source>
</evidence>
<evidence type="ECO:0000256" key="5">
    <source>
        <dbReference type="SAM" id="Phobius"/>
    </source>
</evidence>
<dbReference type="Gene3D" id="1.10.8.500">
    <property type="entry name" value="HAMP domain in histidine kinase"/>
    <property type="match status" value="1"/>
</dbReference>
<dbReference type="AlphaFoldDB" id="B2A7X6"/>
<dbReference type="Gene3D" id="1.10.287.950">
    <property type="entry name" value="Methyl-accepting chemotaxis protein"/>
    <property type="match status" value="1"/>
</dbReference>
<gene>
    <name evidence="8" type="ordered locus">Nther_2182</name>
</gene>
<dbReference type="Gene3D" id="3.30.450.20">
    <property type="entry name" value="PAS domain"/>
    <property type="match status" value="1"/>
</dbReference>
<reference evidence="8 9" key="1">
    <citation type="submission" date="2008-04" db="EMBL/GenBank/DDBJ databases">
        <title>Complete sequence of chromosome of Natranaerobius thermophilus JW/NM-WN-LF.</title>
        <authorList>
            <consortium name="US DOE Joint Genome Institute"/>
            <person name="Copeland A."/>
            <person name="Lucas S."/>
            <person name="Lapidus A."/>
            <person name="Glavina del Rio T."/>
            <person name="Dalin E."/>
            <person name="Tice H."/>
            <person name="Bruce D."/>
            <person name="Goodwin L."/>
            <person name="Pitluck S."/>
            <person name="Chertkov O."/>
            <person name="Brettin T."/>
            <person name="Detter J.C."/>
            <person name="Han C."/>
            <person name="Kuske C.R."/>
            <person name="Schmutz J."/>
            <person name="Larimer F."/>
            <person name="Land M."/>
            <person name="Hauser L."/>
            <person name="Kyrpides N."/>
            <person name="Lykidis A."/>
            <person name="Mesbah N.M."/>
            <person name="Wiegel J."/>
        </authorList>
    </citation>
    <scope>NUCLEOTIDE SEQUENCE [LARGE SCALE GENOMIC DNA]</scope>
    <source>
        <strain evidence="9">ATCC BAA-1301 / DSM 18059 / JW/NM-WN-LF</strain>
    </source>
</reference>
<protein>
    <submittedName>
        <fullName evidence="8">Methyl-accepting chemotaxis sensory transducer</fullName>
    </submittedName>
</protein>
<evidence type="ECO:0000256" key="4">
    <source>
        <dbReference type="SAM" id="MobiDB-lite"/>
    </source>
</evidence>
<dbReference type="RefSeq" id="WP_012448601.1">
    <property type="nucleotide sequence ID" value="NC_010718.1"/>
</dbReference>
<accession>B2A7X6</accession>
<feature type="region of interest" description="Disordered" evidence="4">
    <location>
        <begin position="387"/>
        <end position="406"/>
    </location>
</feature>
<dbReference type="SUPFAM" id="SSF103190">
    <property type="entry name" value="Sensory domain-like"/>
    <property type="match status" value="1"/>
</dbReference>
<keyword evidence="5" id="KW-1133">Transmembrane helix</keyword>
<feature type="compositionally biased region" description="Polar residues" evidence="4">
    <location>
        <begin position="387"/>
        <end position="405"/>
    </location>
</feature>
<keyword evidence="5" id="KW-0472">Membrane</keyword>
<dbReference type="EMBL" id="CP001034">
    <property type="protein sequence ID" value="ACB85748.1"/>
    <property type="molecule type" value="Genomic_DNA"/>
</dbReference>
<dbReference type="InterPro" id="IPR003660">
    <property type="entry name" value="HAMP_dom"/>
</dbReference>
<dbReference type="GO" id="GO:0007165">
    <property type="term" value="P:signal transduction"/>
    <property type="evidence" value="ECO:0007669"/>
    <property type="project" value="UniProtKB-KW"/>
</dbReference>
<dbReference type="SMART" id="SM00283">
    <property type="entry name" value="MA"/>
    <property type="match status" value="1"/>
</dbReference>
<sequence>MRNLFSGLSLQWRMLIPLIIITVLAVVVMGYTLSNNVEDLVIDLMTNNAESEMESVVDGLTSASQNNVMLMDIMEDQFLDDTWAAATLIEEHPDYLSQDGMEELRATLGVDEVHVTDSEGIIQYSSFEDAIGLDFSESEQTQPFLDLIDQEDAVLVQEAEERAQDDTMFQYIGVSRQDQDGIVQIGIEVDELQELYEFVDQEAQSIAENAELGEEGLVFAINDQGTYSLHSNEDMINQPMPYQELQDYIFEHQSGETSMDIEGEEYYITFEKWEDLYVGGMISMDEIREPINTFNQIVVAAIAIIILLLIGTNMVIFKQLLTKPISNLTHIINKLADYDFSFDEGHEAVKYMNRSDEIGTITNSLATMQNNVVSLIKKLQEKSNEVASSSENLSANTEENTSAANEVSKAVEDIASGAANQAEKTEQTSNNSERLGEIIDEDQKSVQELIDITKDVTNHKEKGFEIVENLTEDTQKVNEATDKMMEVVNKTKESADTIQSVSGTIQDIAEQTNLLALNASIEAARAGEDGKGFAVVADEIRKLAERSNEHSEEILSSVKGLKDNAEGAVNNMEETKETVNNQRENVSKTKEQFEEIAERINKIKEKTEEFQDTGGDMQTQKNEIIEALQDLSAIAEENSSSSEEISSSVEEQTASMDEIAKASEQLAKLAEDMQEEASKFKY</sequence>
<feature type="transmembrane region" description="Helical" evidence="5">
    <location>
        <begin position="297"/>
        <end position="317"/>
    </location>
</feature>
<evidence type="ECO:0000256" key="2">
    <source>
        <dbReference type="ARBA" id="ARBA00029447"/>
    </source>
</evidence>
<keyword evidence="9" id="KW-1185">Reference proteome</keyword>
<reference evidence="8 9" key="2">
    <citation type="journal article" date="2011" name="J. Bacteriol.">
        <title>Complete genome sequence of the anaerobic, halophilic alkalithermophile Natranaerobius thermophilus JW/NM-WN-LF.</title>
        <authorList>
            <person name="Zhao B."/>
            <person name="Mesbah N.M."/>
            <person name="Dalin E."/>
            <person name="Goodwin L."/>
            <person name="Nolan M."/>
            <person name="Pitluck S."/>
            <person name="Chertkov O."/>
            <person name="Brettin T.S."/>
            <person name="Han J."/>
            <person name="Larimer F.W."/>
            <person name="Land M.L."/>
            <person name="Hauser L."/>
            <person name="Kyrpides N."/>
            <person name="Wiegel J."/>
        </authorList>
    </citation>
    <scope>NUCLEOTIDE SEQUENCE [LARGE SCALE GENOMIC DNA]</scope>
    <source>
        <strain evidence="9">ATCC BAA-1301 / DSM 18059 / JW/NM-WN-LF</strain>
    </source>
</reference>
<dbReference type="PROSITE" id="PS50885">
    <property type="entry name" value="HAMP"/>
    <property type="match status" value="1"/>
</dbReference>
<comment type="similarity">
    <text evidence="2">Belongs to the methyl-accepting chemotaxis (MCP) protein family.</text>
</comment>
<feature type="compositionally biased region" description="Low complexity" evidence="4">
    <location>
        <begin position="635"/>
        <end position="651"/>
    </location>
</feature>
<dbReference type="InterPro" id="IPR029151">
    <property type="entry name" value="Sensor-like_sf"/>
</dbReference>
<organism evidence="8 9">
    <name type="scientific">Natranaerobius thermophilus (strain ATCC BAA-1301 / DSM 18059 / JW/NM-WN-LF)</name>
    <dbReference type="NCBI Taxonomy" id="457570"/>
    <lineage>
        <taxon>Bacteria</taxon>
        <taxon>Bacillati</taxon>
        <taxon>Bacillota</taxon>
        <taxon>Clostridia</taxon>
        <taxon>Natranaerobiales</taxon>
        <taxon>Natranaerobiaceae</taxon>
        <taxon>Natranaerobius</taxon>
    </lineage>
</organism>
<dbReference type="SUPFAM" id="SSF58104">
    <property type="entry name" value="Methyl-accepting chemotaxis protein (MCP) signaling domain"/>
    <property type="match status" value="1"/>
</dbReference>
<dbReference type="InParanoid" id="B2A7X6"/>
<evidence type="ECO:0000313" key="9">
    <source>
        <dbReference type="Proteomes" id="UP000001683"/>
    </source>
</evidence>
<keyword evidence="5" id="KW-0812">Transmembrane</keyword>
<dbReference type="PANTHER" id="PTHR32089:SF112">
    <property type="entry name" value="LYSOZYME-LIKE PROTEIN-RELATED"/>
    <property type="match status" value="1"/>
</dbReference>
<evidence type="ECO:0000259" key="7">
    <source>
        <dbReference type="PROSITE" id="PS50885"/>
    </source>
</evidence>
<feature type="transmembrane region" description="Helical" evidence="5">
    <location>
        <begin position="12"/>
        <end position="33"/>
    </location>
</feature>
<evidence type="ECO:0000256" key="1">
    <source>
        <dbReference type="ARBA" id="ARBA00023224"/>
    </source>
</evidence>
<dbReference type="STRING" id="457570.Nther_2182"/>
<dbReference type="GO" id="GO:0016020">
    <property type="term" value="C:membrane"/>
    <property type="evidence" value="ECO:0007669"/>
    <property type="project" value="InterPro"/>
</dbReference>
<feature type="domain" description="Methyl-accepting transducer" evidence="6">
    <location>
        <begin position="396"/>
        <end position="646"/>
    </location>
</feature>
<dbReference type="eggNOG" id="COG0840">
    <property type="taxonomic scope" value="Bacteria"/>
</dbReference>
<dbReference type="Proteomes" id="UP000001683">
    <property type="component" value="Chromosome"/>
</dbReference>
<dbReference type="InterPro" id="IPR004089">
    <property type="entry name" value="MCPsignal_dom"/>
</dbReference>
<keyword evidence="1 3" id="KW-0807">Transducer</keyword>
<evidence type="ECO:0000313" key="8">
    <source>
        <dbReference type="EMBL" id="ACB85748.1"/>
    </source>
</evidence>